<proteinExistence type="predicted"/>
<organism evidence="1 2">
    <name type="scientific">Kuenenia stuttgartiensis</name>
    <dbReference type="NCBI Taxonomy" id="174633"/>
    <lineage>
        <taxon>Bacteria</taxon>
        <taxon>Pseudomonadati</taxon>
        <taxon>Planctomycetota</taxon>
        <taxon>Candidatus Brocadiia</taxon>
        <taxon>Candidatus Brocadiales</taxon>
        <taxon>Candidatus Brocadiaceae</taxon>
        <taxon>Candidatus Kuenenia</taxon>
    </lineage>
</organism>
<dbReference type="AlphaFoldDB" id="A0A6G7GN65"/>
<evidence type="ECO:0000313" key="1">
    <source>
        <dbReference type="EMBL" id="QII10881.1"/>
    </source>
</evidence>
<evidence type="ECO:0000313" key="2">
    <source>
        <dbReference type="Proteomes" id="UP000501926"/>
    </source>
</evidence>
<protein>
    <submittedName>
        <fullName evidence="1">Uncharacterized protein</fullName>
    </submittedName>
</protein>
<dbReference type="EMBL" id="CP049055">
    <property type="protein sequence ID" value="QII10881.1"/>
    <property type="molecule type" value="Genomic_DNA"/>
</dbReference>
<accession>A0A6G7GN65</accession>
<sequence>MPISKNLFCVPKQNERQYNDRLDTCLNMYMGEVGVEPTQPFKVKGF</sequence>
<reference evidence="1 2" key="1">
    <citation type="submission" date="2020-02" db="EMBL/GenBank/DDBJ databases">
        <title>Newly sequenced genome of strain CSTR1 showed variability in Candidatus Kuenenia stuttgartiensis genomes.</title>
        <authorList>
            <person name="Ding C."/>
            <person name="Adrian L."/>
        </authorList>
    </citation>
    <scope>NUCLEOTIDE SEQUENCE [LARGE SCALE GENOMIC DNA]</scope>
    <source>
        <strain evidence="1 2">CSTR1</strain>
    </source>
</reference>
<name>A0A6G7GN65_KUEST</name>
<gene>
    <name evidence="1" type="ORF">KsCSTR_15020</name>
</gene>
<dbReference type="Proteomes" id="UP000501926">
    <property type="component" value="Chromosome"/>
</dbReference>